<reference evidence="2 3" key="1">
    <citation type="submission" date="2017-11" db="EMBL/GenBank/DDBJ databases">
        <title>De novo assembly and phasing of dikaryotic genomes from two isolates of Puccinia coronata f. sp. avenae, the causal agent of oat crown rust.</title>
        <authorList>
            <person name="Miller M.E."/>
            <person name="Zhang Y."/>
            <person name="Omidvar V."/>
            <person name="Sperschneider J."/>
            <person name="Schwessinger B."/>
            <person name="Raley C."/>
            <person name="Palmer J.M."/>
            <person name="Garnica D."/>
            <person name="Upadhyaya N."/>
            <person name="Rathjen J."/>
            <person name="Taylor J.M."/>
            <person name="Park R.F."/>
            <person name="Dodds P.N."/>
            <person name="Hirsch C.D."/>
            <person name="Kianian S.F."/>
            <person name="Figueroa M."/>
        </authorList>
    </citation>
    <scope>NUCLEOTIDE SEQUENCE [LARGE SCALE GENOMIC DNA]</scope>
    <source>
        <strain evidence="2">12NC29</strain>
    </source>
</reference>
<sequence>MPIAMSYHLVMLSILFFLWQTRCPIPLEDGNIIFHRAGSDIRQHVDNIKSTPLAFEDMENKVKQIPEEALKQYLETIPQFYQHPSTVFTDLDQKNGMKHNYIQMKEGLRSIRGNYETLLQVSPFLINKTSKFRKLGKSIQKMEAFQEILLMGIQDKIYYFGGNEGRITDVEIAPGLILDQQCQKGFLKKVAEFLRADSRCLKPSQPDSSLPTSSPPESLLPMQLYWDLGEKIGQIFWDSQVEELNSILNGIPSFKKWNYNNGIANTISLKLQRNVCKTISYMYTHKIITRDALKKFLKMKKTLQIFALNGVSISDMHGVPYDQLHSCSKAVENLNEWHSYNDRKFYE</sequence>
<dbReference type="Proteomes" id="UP000235388">
    <property type="component" value="Unassembled WGS sequence"/>
</dbReference>
<evidence type="ECO:0000313" key="3">
    <source>
        <dbReference type="Proteomes" id="UP000235388"/>
    </source>
</evidence>
<keyword evidence="1" id="KW-0732">Signal</keyword>
<proteinExistence type="predicted"/>
<evidence type="ECO:0000313" key="2">
    <source>
        <dbReference type="EMBL" id="PLW32358.1"/>
    </source>
</evidence>
<protein>
    <submittedName>
        <fullName evidence="2">Uncharacterized protein</fullName>
    </submittedName>
</protein>
<dbReference type="AlphaFoldDB" id="A0A2N5U3U3"/>
<feature type="chain" id="PRO_5014607129" evidence="1">
    <location>
        <begin position="24"/>
        <end position="347"/>
    </location>
</feature>
<organism evidence="2 3">
    <name type="scientific">Puccinia coronata f. sp. avenae</name>
    <dbReference type="NCBI Taxonomy" id="200324"/>
    <lineage>
        <taxon>Eukaryota</taxon>
        <taxon>Fungi</taxon>
        <taxon>Dikarya</taxon>
        <taxon>Basidiomycota</taxon>
        <taxon>Pucciniomycotina</taxon>
        <taxon>Pucciniomycetes</taxon>
        <taxon>Pucciniales</taxon>
        <taxon>Pucciniaceae</taxon>
        <taxon>Puccinia</taxon>
    </lineage>
</organism>
<keyword evidence="3" id="KW-1185">Reference proteome</keyword>
<feature type="non-terminal residue" evidence="2">
    <location>
        <position position="347"/>
    </location>
</feature>
<feature type="signal peptide" evidence="1">
    <location>
        <begin position="1"/>
        <end position="23"/>
    </location>
</feature>
<accession>A0A2N5U3U3</accession>
<dbReference type="EMBL" id="PGCJ01000324">
    <property type="protein sequence ID" value="PLW32358.1"/>
    <property type="molecule type" value="Genomic_DNA"/>
</dbReference>
<evidence type="ECO:0000256" key="1">
    <source>
        <dbReference type="SAM" id="SignalP"/>
    </source>
</evidence>
<name>A0A2N5U3U3_9BASI</name>
<dbReference type="OrthoDB" id="10319415at2759"/>
<comment type="caution">
    <text evidence="2">The sequence shown here is derived from an EMBL/GenBank/DDBJ whole genome shotgun (WGS) entry which is preliminary data.</text>
</comment>
<gene>
    <name evidence="2" type="ORF">PCANC_24904</name>
</gene>